<comment type="caution">
    <text evidence="10">The sequence shown here is derived from an EMBL/GenBank/DDBJ whole genome shotgun (WGS) entry which is preliminary data.</text>
</comment>
<evidence type="ECO:0000256" key="7">
    <source>
        <dbReference type="ARBA" id="ARBA00023136"/>
    </source>
</evidence>
<comment type="subcellular location">
    <subcellularLocation>
        <location evidence="1">Endoplasmic reticulum membrane</location>
        <topology evidence="1">Multi-pass membrane protein</topology>
    </subcellularLocation>
</comment>
<evidence type="ECO:0000256" key="2">
    <source>
        <dbReference type="ARBA" id="ARBA00004687"/>
    </source>
</evidence>
<evidence type="ECO:0000256" key="9">
    <source>
        <dbReference type="SAM" id="Phobius"/>
    </source>
</evidence>
<proteinExistence type="predicted"/>
<feature type="transmembrane region" description="Helical" evidence="9">
    <location>
        <begin position="140"/>
        <end position="158"/>
    </location>
</feature>
<feature type="transmembrane region" description="Helical" evidence="9">
    <location>
        <begin position="179"/>
        <end position="200"/>
    </location>
</feature>
<keyword evidence="7 9" id="KW-0472">Membrane</keyword>
<gene>
    <name evidence="10" type="ORF">GOMPHAMPRED_002184</name>
</gene>
<evidence type="ECO:0000256" key="4">
    <source>
        <dbReference type="ARBA" id="ARBA00022692"/>
    </source>
</evidence>
<evidence type="ECO:0000256" key="8">
    <source>
        <dbReference type="SAM" id="MobiDB-lite"/>
    </source>
</evidence>
<dbReference type="Pfam" id="PF06699">
    <property type="entry name" value="PIG-F"/>
    <property type="match status" value="1"/>
</dbReference>
<organism evidence="10 11">
    <name type="scientific">Gomphillus americanus</name>
    <dbReference type="NCBI Taxonomy" id="1940652"/>
    <lineage>
        <taxon>Eukaryota</taxon>
        <taxon>Fungi</taxon>
        <taxon>Dikarya</taxon>
        <taxon>Ascomycota</taxon>
        <taxon>Pezizomycotina</taxon>
        <taxon>Lecanoromycetes</taxon>
        <taxon>OSLEUM clade</taxon>
        <taxon>Ostropomycetidae</taxon>
        <taxon>Ostropales</taxon>
        <taxon>Graphidaceae</taxon>
        <taxon>Gomphilloideae</taxon>
        <taxon>Gomphillus</taxon>
    </lineage>
</organism>
<evidence type="ECO:0000256" key="5">
    <source>
        <dbReference type="ARBA" id="ARBA00022824"/>
    </source>
</evidence>
<name>A0A8H3FAU2_9LECA</name>
<dbReference type="GO" id="GO:0005789">
    <property type="term" value="C:endoplasmic reticulum membrane"/>
    <property type="evidence" value="ECO:0007669"/>
    <property type="project" value="UniProtKB-SubCell"/>
</dbReference>
<protein>
    <recommendedName>
        <fullName evidence="12">Glycosylphosphatidylinositol anchor biosynthesis protein 11</fullName>
    </recommendedName>
</protein>
<keyword evidence="4 9" id="KW-0812">Transmembrane</keyword>
<keyword evidence="11" id="KW-1185">Reference proteome</keyword>
<evidence type="ECO:0000256" key="3">
    <source>
        <dbReference type="ARBA" id="ARBA00022502"/>
    </source>
</evidence>
<sequence>MSQTELVTAPSSQSRELQPTTTPVKTISTPAAHLLSHALPLVVAGYFYLRFGALVANPVQTLLLDLFPIALLQCVQAVVCLPLSKGNAAADHIKSSTSTKNIPTRTVNAILALLLAAFASLPVFILLVLFGAPLTTHHPQTLLCAAHFSLLAVFPLFYTHGIEKQAWWEIGGAMLPFDTVWGTTVGVALGAWLGAVPIPLDWDREWQKWPVTIVAGMYAGALFGNLIGRYILYGKRLKFRPDNEQHQGEENLKKTS</sequence>
<feature type="transmembrane region" description="Helical" evidence="9">
    <location>
        <begin position="212"/>
        <end position="232"/>
    </location>
</feature>
<dbReference type="OrthoDB" id="17366at2759"/>
<dbReference type="Proteomes" id="UP000664169">
    <property type="component" value="Unassembled WGS sequence"/>
</dbReference>
<evidence type="ECO:0000256" key="1">
    <source>
        <dbReference type="ARBA" id="ARBA00004477"/>
    </source>
</evidence>
<dbReference type="EMBL" id="CAJPDQ010000016">
    <property type="protein sequence ID" value="CAF9920943.1"/>
    <property type="molecule type" value="Genomic_DNA"/>
</dbReference>
<evidence type="ECO:0008006" key="12">
    <source>
        <dbReference type="Google" id="ProtNLM"/>
    </source>
</evidence>
<evidence type="ECO:0000313" key="10">
    <source>
        <dbReference type="EMBL" id="CAF9920943.1"/>
    </source>
</evidence>
<dbReference type="AlphaFoldDB" id="A0A8H3FAU2"/>
<evidence type="ECO:0000313" key="11">
    <source>
        <dbReference type="Proteomes" id="UP000664169"/>
    </source>
</evidence>
<comment type="pathway">
    <text evidence="2">Glycolipid biosynthesis; glycosylphosphatidylinositol-anchor biosynthesis.</text>
</comment>
<dbReference type="UniPathway" id="UPA00196"/>
<keyword evidence="5" id="KW-0256">Endoplasmic reticulum</keyword>
<dbReference type="InterPro" id="IPR009580">
    <property type="entry name" value="GPI_biosynthesis_protein_Pig-F"/>
</dbReference>
<keyword evidence="3" id="KW-0337">GPI-anchor biosynthesis</keyword>
<evidence type="ECO:0000256" key="6">
    <source>
        <dbReference type="ARBA" id="ARBA00022989"/>
    </source>
</evidence>
<keyword evidence="6 9" id="KW-1133">Transmembrane helix</keyword>
<reference evidence="10" key="1">
    <citation type="submission" date="2021-03" db="EMBL/GenBank/DDBJ databases">
        <authorList>
            <person name="Tagirdzhanova G."/>
        </authorList>
    </citation>
    <scope>NUCLEOTIDE SEQUENCE</scope>
</reference>
<accession>A0A8H3FAU2</accession>
<feature type="region of interest" description="Disordered" evidence="8">
    <location>
        <begin position="1"/>
        <end position="22"/>
    </location>
</feature>
<dbReference type="GO" id="GO:0006506">
    <property type="term" value="P:GPI anchor biosynthetic process"/>
    <property type="evidence" value="ECO:0007669"/>
    <property type="project" value="UniProtKB-UniPathway"/>
</dbReference>
<feature type="transmembrane region" description="Helical" evidence="9">
    <location>
        <begin position="110"/>
        <end position="134"/>
    </location>
</feature>